<evidence type="ECO:0000313" key="2">
    <source>
        <dbReference type="EMBL" id="CAE7059134.1"/>
    </source>
</evidence>
<sequence>MEFWEQQCQLAKDCARKASEIVGETSDQTETTWDQSWNQSWATGHGSATFLGETLVSHDSELVKTRISTRAKSAWANAWANASQANEQYVALLTGTVMEYVNSSVPEARANFRPVPKSGMLRNMAKALVRMDDLPTPKLQDWVKGRIRKHCQRVARMYPKARQPNQAEFEQVMETIWKSALTCLAGVDAPVGE</sequence>
<evidence type="ECO:0000313" key="3">
    <source>
        <dbReference type="Proteomes" id="UP000663850"/>
    </source>
</evidence>
<dbReference type="Proteomes" id="UP000663827">
    <property type="component" value="Unassembled WGS sequence"/>
</dbReference>
<protein>
    <submittedName>
        <fullName evidence="1">Uncharacterized protein</fullName>
    </submittedName>
</protein>
<dbReference type="EMBL" id="CAJNJQ010000141">
    <property type="protein sequence ID" value="CAE7059134.1"/>
    <property type="molecule type" value="Genomic_DNA"/>
</dbReference>
<dbReference type="EMBL" id="CAJMWZ010001332">
    <property type="protein sequence ID" value="CAE6435154.1"/>
    <property type="molecule type" value="Genomic_DNA"/>
</dbReference>
<proteinExistence type="predicted"/>
<comment type="caution">
    <text evidence="1">The sequence shown here is derived from an EMBL/GenBank/DDBJ whole genome shotgun (WGS) entry which is preliminary data.</text>
</comment>
<gene>
    <name evidence="1" type="ORF">RDB_LOCUS23279</name>
    <name evidence="2" type="ORF">RDB_LOCUS6653</name>
</gene>
<dbReference type="AlphaFoldDB" id="A0A8H2XYP8"/>
<accession>A0A8H2XYP8</accession>
<dbReference type="Proteomes" id="UP000663850">
    <property type="component" value="Unassembled WGS sequence"/>
</dbReference>
<reference evidence="1" key="1">
    <citation type="submission" date="2021-01" db="EMBL/GenBank/DDBJ databases">
        <authorList>
            <person name="Kaushik A."/>
        </authorList>
    </citation>
    <scope>NUCLEOTIDE SEQUENCE</scope>
    <source>
        <strain evidence="2">AG5</strain>
        <strain evidence="1">Type strain: AG8-Rh-89/</strain>
    </source>
</reference>
<evidence type="ECO:0000313" key="1">
    <source>
        <dbReference type="EMBL" id="CAE6435154.1"/>
    </source>
</evidence>
<name>A0A8H2XYP8_9AGAM</name>
<organism evidence="1 3">
    <name type="scientific">Rhizoctonia solani</name>
    <dbReference type="NCBI Taxonomy" id="456999"/>
    <lineage>
        <taxon>Eukaryota</taxon>
        <taxon>Fungi</taxon>
        <taxon>Dikarya</taxon>
        <taxon>Basidiomycota</taxon>
        <taxon>Agaricomycotina</taxon>
        <taxon>Agaricomycetes</taxon>
        <taxon>Cantharellales</taxon>
        <taxon>Ceratobasidiaceae</taxon>
        <taxon>Rhizoctonia</taxon>
    </lineage>
</organism>